<feature type="transmembrane region" description="Helical" evidence="1">
    <location>
        <begin position="128"/>
        <end position="150"/>
    </location>
</feature>
<dbReference type="RefSeq" id="WP_219317413.1">
    <property type="nucleotide sequence ID" value="NZ_JAHWYN010000008.1"/>
</dbReference>
<proteinExistence type="predicted"/>
<sequence>MDTVTHTLLGAAIGEVILGNKIGRKALFYGALMSNLPDIDVLGVFFLSDSKQLLFHRGITHSLFFIILISILLGWLTQFWIKDYRITWMSWTKLFLITMLSHLMLDSLTCYGMGLFEPFSHYRISFNIFFVADPFYTLPLLIGVIVPFIGKRDSKRTVKWNSIGLSISSCYLIFAIIIHNYVFQVTEGSFKEQKLISDDFTVTPTPLNTFLWMAYSHDKKGSWIGYYSIFDENKKIYFQRQERNDSLLIPFEKDQVVKNLKLLSKGNYFISKEDSIVYFNDIRFGQVSGWDKAKDEPYAFKFNLNKSADNKRALNRIKFKESTYEWFASLVNRIKGK</sequence>
<organism evidence="2 3">
    <name type="scientific">Flavobacterium taihuense</name>
    <dbReference type="NCBI Taxonomy" id="2857508"/>
    <lineage>
        <taxon>Bacteria</taxon>
        <taxon>Pseudomonadati</taxon>
        <taxon>Bacteroidota</taxon>
        <taxon>Flavobacteriia</taxon>
        <taxon>Flavobacteriales</taxon>
        <taxon>Flavobacteriaceae</taxon>
        <taxon>Flavobacterium</taxon>
    </lineage>
</organism>
<dbReference type="PANTHER" id="PTHR40031:SF1">
    <property type="entry name" value="MEMBRANE-BOUND METAL-DEPENDENT HYDROLASE"/>
    <property type="match status" value="1"/>
</dbReference>
<evidence type="ECO:0000256" key="1">
    <source>
        <dbReference type="SAM" id="Phobius"/>
    </source>
</evidence>
<keyword evidence="2" id="KW-0378">Hydrolase</keyword>
<evidence type="ECO:0000313" key="2">
    <source>
        <dbReference type="EMBL" id="MBW4360928.1"/>
    </source>
</evidence>
<comment type="caution">
    <text evidence="2">The sequence shown here is derived from an EMBL/GenBank/DDBJ whole genome shotgun (WGS) entry which is preliminary data.</text>
</comment>
<feature type="transmembrane region" description="Helical" evidence="1">
    <location>
        <begin position="162"/>
        <end position="183"/>
    </location>
</feature>
<keyword evidence="1" id="KW-0812">Transmembrane</keyword>
<keyword evidence="3" id="KW-1185">Reference proteome</keyword>
<dbReference type="InterPro" id="IPR053170">
    <property type="entry name" value="Transcription_regulator"/>
</dbReference>
<dbReference type="PANTHER" id="PTHR40031">
    <property type="entry name" value="HYPOTHETICAL MEMBRANE SPANNING PROTEIN"/>
    <property type="match status" value="1"/>
</dbReference>
<dbReference type="GO" id="GO:0016787">
    <property type="term" value="F:hydrolase activity"/>
    <property type="evidence" value="ECO:0007669"/>
    <property type="project" value="UniProtKB-KW"/>
</dbReference>
<keyword evidence="1" id="KW-1133">Transmembrane helix</keyword>
<dbReference type="Proteomes" id="UP000812031">
    <property type="component" value="Unassembled WGS sequence"/>
</dbReference>
<evidence type="ECO:0000313" key="3">
    <source>
        <dbReference type="Proteomes" id="UP000812031"/>
    </source>
</evidence>
<feature type="transmembrane region" description="Helical" evidence="1">
    <location>
        <begin position="93"/>
        <end position="116"/>
    </location>
</feature>
<accession>A0ABS6XW95</accession>
<protein>
    <submittedName>
        <fullName evidence="2">Metal-dependent hydrolase</fullName>
    </submittedName>
</protein>
<dbReference type="Pfam" id="PF04307">
    <property type="entry name" value="YdjM"/>
    <property type="match status" value="1"/>
</dbReference>
<reference evidence="2 3" key="1">
    <citation type="submission" date="2021-07" db="EMBL/GenBank/DDBJ databases">
        <title>Flavobacterium sp. nov. isolated from sediment on the Taihu Lake.</title>
        <authorList>
            <person name="Qu J.-H."/>
        </authorList>
    </citation>
    <scope>NUCLEOTIDE SEQUENCE [LARGE SCALE GENOMIC DNA]</scope>
    <source>
        <strain evidence="2 3">NAS39</strain>
    </source>
</reference>
<keyword evidence="1" id="KW-0472">Membrane</keyword>
<dbReference type="EMBL" id="JAHWYN010000008">
    <property type="protein sequence ID" value="MBW4360928.1"/>
    <property type="molecule type" value="Genomic_DNA"/>
</dbReference>
<feature type="transmembrane region" description="Helical" evidence="1">
    <location>
        <begin position="59"/>
        <end position="81"/>
    </location>
</feature>
<dbReference type="InterPro" id="IPR007404">
    <property type="entry name" value="YdjM-like"/>
</dbReference>
<name>A0ABS6XW95_9FLAO</name>
<gene>
    <name evidence="2" type="ORF">KZH69_10570</name>
</gene>